<feature type="region of interest" description="Disordered" evidence="6">
    <location>
        <begin position="261"/>
        <end position="283"/>
    </location>
</feature>
<dbReference type="GO" id="GO:0000976">
    <property type="term" value="F:transcription cis-regulatory region binding"/>
    <property type="evidence" value="ECO:0007669"/>
    <property type="project" value="TreeGrafter"/>
</dbReference>
<name>A0A8J3IQL4_9CHLR</name>
<dbReference type="InterPro" id="IPR050109">
    <property type="entry name" value="HTH-type_TetR-like_transc_reg"/>
</dbReference>
<proteinExistence type="predicted"/>
<dbReference type="GO" id="GO:0003700">
    <property type="term" value="F:DNA-binding transcription factor activity"/>
    <property type="evidence" value="ECO:0007669"/>
    <property type="project" value="TreeGrafter"/>
</dbReference>
<evidence type="ECO:0000256" key="5">
    <source>
        <dbReference type="PROSITE-ProRule" id="PRU00335"/>
    </source>
</evidence>
<dbReference type="Gene3D" id="1.10.357.10">
    <property type="entry name" value="Tetracycline Repressor, domain 2"/>
    <property type="match status" value="1"/>
</dbReference>
<dbReference type="Pfam" id="PF00440">
    <property type="entry name" value="TetR_N"/>
    <property type="match status" value="1"/>
</dbReference>
<dbReference type="EMBL" id="BNJK01000002">
    <property type="protein sequence ID" value="GHP00155.1"/>
    <property type="molecule type" value="Genomic_DNA"/>
</dbReference>
<keyword evidence="2" id="KW-0805">Transcription regulation</keyword>
<accession>A0A8J3IQL4</accession>
<evidence type="ECO:0000256" key="1">
    <source>
        <dbReference type="ARBA" id="ARBA00022491"/>
    </source>
</evidence>
<dbReference type="PROSITE" id="PS01081">
    <property type="entry name" value="HTH_TETR_1"/>
    <property type="match status" value="1"/>
</dbReference>
<evidence type="ECO:0000256" key="4">
    <source>
        <dbReference type="ARBA" id="ARBA00023163"/>
    </source>
</evidence>
<feature type="DNA-binding region" description="H-T-H motif" evidence="5">
    <location>
        <begin position="24"/>
        <end position="43"/>
    </location>
</feature>
<dbReference type="PANTHER" id="PTHR30055:SF234">
    <property type="entry name" value="HTH-TYPE TRANSCRIPTIONAL REGULATOR BETI"/>
    <property type="match status" value="1"/>
</dbReference>
<dbReference type="Pfam" id="PF13977">
    <property type="entry name" value="TetR_C_6"/>
    <property type="match status" value="1"/>
</dbReference>
<feature type="domain" description="HTH tetR-type" evidence="7">
    <location>
        <begin position="65"/>
        <end position="125"/>
    </location>
</feature>
<feature type="DNA-binding region" description="H-T-H motif" evidence="5">
    <location>
        <begin position="88"/>
        <end position="107"/>
    </location>
</feature>
<organism evidence="8 9">
    <name type="scientific">Reticulibacter mediterranei</name>
    <dbReference type="NCBI Taxonomy" id="2778369"/>
    <lineage>
        <taxon>Bacteria</taxon>
        <taxon>Bacillati</taxon>
        <taxon>Chloroflexota</taxon>
        <taxon>Ktedonobacteria</taxon>
        <taxon>Ktedonobacterales</taxon>
        <taxon>Reticulibacteraceae</taxon>
        <taxon>Reticulibacter</taxon>
    </lineage>
</organism>
<dbReference type="SUPFAM" id="SSF46689">
    <property type="entry name" value="Homeodomain-like"/>
    <property type="match status" value="2"/>
</dbReference>
<keyword evidence="4" id="KW-0804">Transcription</keyword>
<keyword evidence="3 5" id="KW-0238">DNA-binding</keyword>
<dbReference type="RefSeq" id="WP_220210731.1">
    <property type="nucleotide sequence ID" value="NZ_BNJK01000002.1"/>
</dbReference>
<dbReference type="InterPro" id="IPR009057">
    <property type="entry name" value="Homeodomain-like_sf"/>
</dbReference>
<dbReference type="PRINTS" id="PR00455">
    <property type="entry name" value="HTHTETR"/>
</dbReference>
<gene>
    <name evidence="8" type="ORF">KSF_102020</name>
</gene>
<keyword evidence="9" id="KW-1185">Reference proteome</keyword>
<keyword evidence="1" id="KW-0678">Repressor</keyword>
<dbReference type="AlphaFoldDB" id="A0A8J3IQL4"/>
<dbReference type="PROSITE" id="PS50977">
    <property type="entry name" value="HTH_TETR_2"/>
    <property type="match status" value="2"/>
</dbReference>
<protein>
    <recommendedName>
        <fullName evidence="7">HTH tetR-type domain-containing protein</fullName>
    </recommendedName>
</protein>
<evidence type="ECO:0000256" key="6">
    <source>
        <dbReference type="SAM" id="MobiDB-lite"/>
    </source>
</evidence>
<evidence type="ECO:0000259" key="7">
    <source>
        <dbReference type="PROSITE" id="PS50977"/>
    </source>
</evidence>
<dbReference type="InterPro" id="IPR023772">
    <property type="entry name" value="DNA-bd_HTH_TetR-type_CS"/>
</dbReference>
<evidence type="ECO:0000313" key="8">
    <source>
        <dbReference type="EMBL" id="GHP00155.1"/>
    </source>
</evidence>
<evidence type="ECO:0000313" key="9">
    <source>
        <dbReference type="Proteomes" id="UP000597444"/>
    </source>
</evidence>
<feature type="domain" description="HTH tetR-type" evidence="7">
    <location>
        <begin position="1"/>
        <end position="61"/>
    </location>
</feature>
<dbReference type="Gene3D" id="1.10.10.60">
    <property type="entry name" value="Homeodomain-like"/>
    <property type="match status" value="1"/>
</dbReference>
<dbReference type="Proteomes" id="UP000597444">
    <property type="component" value="Unassembled WGS sequence"/>
</dbReference>
<dbReference type="SUPFAM" id="SSF48498">
    <property type="entry name" value="Tetracyclin repressor-like, C-terminal domain"/>
    <property type="match status" value="1"/>
</dbReference>
<dbReference type="InterPro" id="IPR001647">
    <property type="entry name" value="HTH_TetR"/>
</dbReference>
<reference evidence="8" key="1">
    <citation type="submission" date="2020-10" db="EMBL/GenBank/DDBJ databases">
        <title>Taxonomic study of unclassified bacteria belonging to the class Ktedonobacteria.</title>
        <authorList>
            <person name="Yabe S."/>
            <person name="Wang C.M."/>
            <person name="Zheng Y."/>
            <person name="Sakai Y."/>
            <person name="Cavaletti L."/>
            <person name="Monciardini P."/>
            <person name="Donadio S."/>
        </authorList>
    </citation>
    <scope>NUCLEOTIDE SEQUENCE</scope>
    <source>
        <strain evidence="8">ID150040</strain>
    </source>
</reference>
<dbReference type="InterPro" id="IPR039538">
    <property type="entry name" value="BetI_C"/>
</dbReference>
<comment type="caution">
    <text evidence="8">The sequence shown here is derived from an EMBL/GenBank/DDBJ whole genome shotgun (WGS) entry which is preliminary data.</text>
</comment>
<dbReference type="InterPro" id="IPR036271">
    <property type="entry name" value="Tet_transcr_reg_TetR-rel_C_sf"/>
</dbReference>
<dbReference type="PANTHER" id="PTHR30055">
    <property type="entry name" value="HTH-TYPE TRANSCRIPTIONAL REGULATOR RUTR"/>
    <property type="match status" value="1"/>
</dbReference>
<evidence type="ECO:0000256" key="3">
    <source>
        <dbReference type="ARBA" id="ARBA00023125"/>
    </source>
</evidence>
<evidence type="ECO:0000256" key="2">
    <source>
        <dbReference type="ARBA" id="ARBA00023015"/>
    </source>
</evidence>
<sequence>MTVREQILSAAQRLATEYPLDQLSLAQVARAAGVSWPTVRRYIGNTARLKELLAEERGESATSEQNTHSRILAAAHQIFAEQGYVGATLDEVAAAAGLTKGAIYWHFASKSDLFLALLQAYCQEQAALLPQAFERASSAPDPVTWLSALLLELLPAQKDVVWPRLLTEFLASSRDQQVRNHLRAMLRDCRQMVCAFVRQLQQEQRLTREIDPMAVAVLFNALLQGLLQLSLLEDEEFHLATLTPAIAALLWQGLAPSRDTGGLVEQGAPERSVSPTDLPGGPV</sequence>